<dbReference type="EMBL" id="KV425584">
    <property type="protein sequence ID" value="KZT23576.1"/>
    <property type="molecule type" value="Genomic_DNA"/>
</dbReference>
<keyword evidence="1" id="KW-0472">Membrane</keyword>
<sequence>MGAGFGVDGAGAMSGCEGAGGLEGGTDFAREGVDIFIGEGGRDVDTPLLVGDADTPGSSVRARLYSLPLSRSTSTARFSSSAPPDDGRFLPALFLADITIASFVSNIASFIVAAFR</sequence>
<keyword evidence="3" id="KW-1185">Reference proteome</keyword>
<feature type="transmembrane region" description="Helical" evidence="1">
    <location>
        <begin position="89"/>
        <end position="115"/>
    </location>
</feature>
<organism evidence="2 3">
    <name type="scientific">Neolentinus lepideus HHB14362 ss-1</name>
    <dbReference type="NCBI Taxonomy" id="1314782"/>
    <lineage>
        <taxon>Eukaryota</taxon>
        <taxon>Fungi</taxon>
        <taxon>Dikarya</taxon>
        <taxon>Basidiomycota</taxon>
        <taxon>Agaricomycotina</taxon>
        <taxon>Agaricomycetes</taxon>
        <taxon>Gloeophyllales</taxon>
        <taxon>Gloeophyllaceae</taxon>
        <taxon>Neolentinus</taxon>
    </lineage>
</organism>
<keyword evidence="1" id="KW-1133">Transmembrane helix</keyword>
<protein>
    <submittedName>
        <fullName evidence="2">Uncharacterized protein</fullName>
    </submittedName>
</protein>
<evidence type="ECO:0000256" key="1">
    <source>
        <dbReference type="SAM" id="Phobius"/>
    </source>
</evidence>
<evidence type="ECO:0000313" key="2">
    <source>
        <dbReference type="EMBL" id="KZT23576.1"/>
    </source>
</evidence>
<reference evidence="2 3" key="1">
    <citation type="journal article" date="2016" name="Mol. Biol. Evol.">
        <title>Comparative Genomics of Early-Diverging Mushroom-Forming Fungi Provides Insights into the Origins of Lignocellulose Decay Capabilities.</title>
        <authorList>
            <person name="Nagy L.G."/>
            <person name="Riley R."/>
            <person name="Tritt A."/>
            <person name="Adam C."/>
            <person name="Daum C."/>
            <person name="Floudas D."/>
            <person name="Sun H."/>
            <person name="Yadav J.S."/>
            <person name="Pangilinan J."/>
            <person name="Larsson K.H."/>
            <person name="Matsuura K."/>
            <person name="Barry K."/>
            <person name="Labutti K."/>
            <person name="Kuo R."/>
            <person name="Ohm R.A."/>
            <person name="Bhattacharya S.S."/>
            <person name="Shirouzu T."/>
            <person name="Yoshinaga Y."/>
            <person name="Martin F.M."/>
            <person name="Grigoriev I.V."/>
            <person name="Hibbett D.S."/>
        </authorList>
    </citation>
    <scope>NUCLEOTIDE SEQUENCE [LARGE SCALE GENOMIC DNA]</scope>
    <source>
        <strain evidence="2 3">HHB14362 ss-1</strain>
    </source>
</reference>
<dbReference type="InParanoid" id="A0A165RBK8"/>
<name>A0A165RBK8_9AGAM</name>
<proteinExistence type="predicted"/>
<dbReference type="Proteomes" id="UP000076761">
    <property type="component" value="Unassembled WGS sequence"/>
</dbReference>
<evidence type="ECO:0000313" key="3">
    <source>
        <dbReference type="Proteomes" id="UP000076761"/>
    </source>
</evidence>
<gene>
    <name evidence="2" type="ORF">NEOLEDRAFT_1136361</name>
</gene>
<dbReference type="AlphaFoldDB" id="A0A165RBK8"/>
<keyword evidence="1" id="KW-0812">Transmembrane</keyword>
<accession>A0A165RBK8</accession>